<dbReference type="EC" id="2.7.13.3" evidence="3"/>
<dbReference type="PROSITE" id="PS50109">
    <property type="entry name" value="HIS_KIN"/>
    <property type="match status" value="1"/>
</dbReference>
<dbReference type="GO" id="GO:0005886">
    <property type="term" value="C:plasma membrane"/>
    <property type="evidence" value="ECO:0007669"/>
    <property type="project" value="UniProtKB-SubCell"/>
</dbReference>
<dbReference type="Gene3D" id="3.30.565.10">
    <property type="entry name" value="Histidine kinase-like ATPase, C-terminal domain"/>
    <property type="match status" value="1"/>
</dbReference>
<keyword evidence="4" id="KW-0472">Membrane</keyword>
<evidence type="ECO:0000259" key="9">
    <source>
        <dbReference type="PROSITE" id="PS50109"/>
    </source>
</evidence>
<dbReference type="Pfam" id="PF00512">
    <property type="entry name" value="HisKA"/>
    <property type="match status" value="1"/>
</dbReference>
<keyword evidence="5" id="KW-0808">Transferase</keyword>
<evidence type="ECO:0000313" key="11">
    <source>
        <dbReference type="Proteomes" id="UP000244727"/>
    </source>
</evidence>
<evidence type="ECO:0000256" key="8">
    <source>
        <dbReference type="ARBA" id="ARBA00022840"/>
    </source>
</evidence>
<dbReference type="Gene3D" id="1.10.287.130">
    <property type="match status" value="1"/>
</dbReference>
<reference evidence="10 11" key="1">
    <citation type="submission" date="2018-04" db="EMBL/GenBank/DDBJ databases">
        <title>Halococcoides cellulosivorans gen. nov., sp. nov., an extremely halophilic cellulose-utilizing haloarchaeon from hypersaline lakes.</title>
        <authorList>
            <person name="Sorokin D.Y."/>
            <person name="Toshchakov S.V."/>
            <person name="Samarov N.I."/>
            <person name="Korzhenkov A."/>
            <person name="Kublanov I.V."/>
        </authorList>
    </citation>
    <scope>NUCLEOTIDE SEQUENCE [LARGE SCALE GENOMIC DNA]</scope>
    <source>
        <strain evidence="10 11">HArcel1</strain>
    </source>
</reference>
<evidence type="ECO:0000256" key="1">
    <source>
        <dbReference type="ARBA" id="ARBA00000085"/>
    </source>
</evidence>
<organism evidence="10 11">
    <name type="scientific">Halococcoides cellulosivorans</name>
    <dbReference type="NCBI Taxonomy" id="1679096"/>
    <lineage>
        <taxon>Archaea</taxon>
        <taxon>Methanobacteriati</taxon>
        <taxon>Methanobacteriota</taxon>
        <taxon>Stenosarchaea group</taxon>
        <taxon>Halobacteria</taxon>
        <taxon>Halobacteriales</taxon>
        <taxon>Haloarculaceae</taxon>
        <taxon>Halococcoides</taxon>
    </lineage>
</organism>
<keyword evidence="7" id="KW-0418">Kinase</keyword>
<dbReference type="GO" id="GO:0005524">
    <property type="term" value="F:ATP binding"/>
    <property type="evidence" value="ECO:0007669"/>
    <property type="project" value="UniProtKB-KW"/>
</dbReference>
<evidence type="ECO:0000256" key="3">
    <source>
        <dbReference type="ARBA" id="ARBA00012438"/>
    </source>
</evidence>
<evidence type="ECO:0000313" key="10">
    <source>
        <dbReference type="EMBL" id="AWB26220.1"/>
    </source>
</evidence>
<keyword evidence="11" id="KW-1185">Reference proteome</keyword>
<dbReference type="InterPro" id="IPR003661">
    <property type="entry name" value="HisK_dim/P_dom"/>
</dbReference>
<dbReference type="CDD" id="cd00082">
    <property type="entry name" value="HisKA"/>
    <property type="match status" value="1"/>
</dbReference>
<dbReference type="InterPro" id="IPR036890">
    <property type="entry name" value="HATPase_C_sf"/>
</dbReference>
<dbReference type="SMART" id="SM00387">
    <property type="entry name" value="HATPase_c"/>
    <property type="match status" value="1"/>
</dbReference>
<comment type="catalytic activity">
    <reaction evidence="1">
        <text>ATP + protein L-histidine = ADP + protein N-phospho-L-histidine.</text>
        <dbReference type="EC" id="2.7.13.3"/>
    </reaction>
</comment>
<dbReference type="GO" id="GO:0000155">
    <property type="term" value="F:phosphorelay sensor kinase activity"/>
    <property type="evidence" value="ECO:0007669"/>
    <property type="project" value="InterPro"/>
</dbReference>
<dbReference type="SUPFAM" id="SSF55874">
    <property type="entry name" value="ATPase domain of HSP90 chaperone/DNA topoisomerase II/histidine kinase"/>
    <property type="match status" value="1"/>
</dbReference>
<dbReference type="EMBL" id="CP028858">
    <property type="protein sequence ID" value="AWB26220.1"/>
    <property type="molecule type" value="Genomic_DNA"/>
</dbReference>
<evidence type="ECO:0000256" key="2">
    <source>
        <dbReference type="ARBA" id="ARBA00004651"/>
    </source>
</evidence>
<evidence type="ECO:0000256" key="6">
    <source>
        <dbReference type="ARBA" id="ARBA00022741"/>
    </source>
</evidence>
<dbReference type="KEGG" id="harc:HARCEL1_00040"/>
<dbReference type="InterPro" id="IPR036097">
    <property type="entry name" value="HisK_dim/P_sf"/>
</dbReference>
<protein>
    <recommendedName>
        <fullName evidence="3">histidine kinase</fullName>
        <ecNumber evidence="3">2.7.13.3</ecNumber>
    </recommendedName>
</protein>
<dbReference type="Proteomes" id="UP000244727">
    <property type="component" value="Chromosome"/>
</dbReference>
<proteinExistence type="predicted"/>
<keyword evidence="4" id="KW-1003">Cell membrane</keyword>
<sequence length="186" mass="19438">MAHDLRNPLNVIDGRLELLDASGEHRDAIERSTTGIADRITALRELAAAARPVVGPDLLAVSDLIAEAAARGPITVDIPDTDRHVVGDADRLTAALLELFENAATHGDADCVVVTVEGSTLRVEDDGSGAFDPDRVLDAGYTTDPDRPGYGLTAVDWTARAHGWSVDVAENAGLAVDISIGAPLLA</sequence>
<dbReference type="InterPro" id="IPR050980">
    <property type="entry name" value="2C_sensor_his_kinase"/>
</dbReference>
<keyword evidence="6" id="KW-0547">Nucleotide-binding</keyword>
<gene>
    <name evidence="10" type="ORF">HARCEL1_00040</name>
</gene>
<dbReference type="InterPro" id="IPR005467">
    <property type="entry name" value="His_kinase_dom"/>
</dbReference>
<keyword evidence="8" id="KW-0067">ATP-binding</keyword>
<evidence type="ECO:0000256" key="7">
    <source>
        <dbReference type="ARBA" id="ARBA00022777"/>
    </source>
</evidence>
<comment type="subcellular location">
    <subcellularLocation>
        <location evidence="2">Cell membrane</location>
        <topology evidence="2">Multi-pass membrane protein</topology>
    </subcellularLocation>
</comment>
<dbReference type="Pfam" id="PF02518">
    <property type="entry name" value="HATPase_c"/>
    <property type="match status" value="1"/>
</dbReference>
<accession>A0A2R4WXH2</accession>
<dbReference type="SUPFAM" id="SSF47384">
    <property type="entry name" value="Homodimeric domain of signal transducing histidine kinase"/>
    <property type="match status" value="1"/>
</dbReference>
<dbReference type="PANTHER" id="PTHR44936:SF10">
    <property type="entry name" value="SENSOR PROTEIN RSTB"/>
    <property type="match status" value="1"/>
</dbReference>
<evidence type="ECO:0000256" key="5">
    <source>
        <dbReference type="ARBA" id="ARBA00022679"/>
    </source>
</evidence>
<dbReference type="PANTHER" id="PTHR44936">
    <property type="entry name" value="SENSOR PROTEIN CREC"/>
    <property type="match status" value="1"/>
</dbReference>
<dbReference type="AlphaFoldDB" id="A0A2R4WXH2"/>
<dbReference type="InterPro" id="IPR003594">
    <property type="entry name" value="HATPase_dom"/>
</dbReference>
<name>A0A2R4WXH2_9EURY</name>
<evidence type="ECO:0000256" key="4">
    <source>
        <dbReference type="ARBA" id="ARBA00022475"/>
    </source>
</evidence>
<feature type="domain" description="Histidine kinase" evidence="9">
    <location>
        <begin position="1"/>
        <end position="186"/>
    </location>
</feature>